<dbReference type="EMBL" id="JBHSXS010000002">
    <property type="protein sequence ID" value="MFC6879103.1"/>
    <property type="molecule type" value="Genomic_DNA"/>
</dbReference>
<dbReference type="Proteomes" id="UP001596380">
    <property type="component" value="Unassembled WGS sequence"/>
</dbReference>
<dbReference type="RefSeq" id="WP_164717219.1">
    <property type="nucleotide sequence ID" value="NZ_JBHSXE010000001.1"/>
</dbReference>
<evidence type="ECO:0000313" key="3">
    <source>
        <dbReference type="Proteomes" id="UP001596380"/>
    </source>
</evidence>
<keyword evidence="1" id="KW-0812">Transmembrane</keyword>
<evidence type="ECO:0000256" key="1">
    <source>
        <dbReference type="SAM" id="Phobius"/>
    </source>
</evidence>
<gene>
    <name evidence="2" type="ORF">ACFQKB_04915</name>
</gene>
<accession>A0ABW2CDB3</accession>
<keyword evidence="1" id="KW-1133">Transmembrane helix</keyword>
<name>A0ABW2CDB3_9ACTN</name>
<keyword evidence="1" id="KW-0472">Membrane</keyword>
<reference evidence="3" key="1">
    <citation type="journal article" date="2019" name="Int. J. Syst. Evol. Microbiol.">
        <title>The Global Catalogue of Microorganisms (GCM) 10K type strain sequencing project: providing services to taxonomists for standard genome sequencing and annotation.</title>
        <authorList>
            <consortium name="The Broad Institute Genomics Platform"/>
            <consortium name="The Broad Institute Genome Sequencing Center for Infectious Disease"/>
            <person name="Wu L."/>
            <person name="Ma J."/>
        </authorList>
    </citation>
    <scope>NUCLEOTIDE SEQUENCE [LARGE SCALE GENOMIC DNA]</scope>
    <source>
        <strain evidence="3">JCM 3369</strain>
    </source>
</reference>
<feature type="transmembrane region" description="Helical" evidence="1">
    <location>
        <begin position="29"/>
        <end position="49"/>
    </location>
</feature>
<organism evidence="2 3">
    <name type="scientific">Actinomadura yumaensis</name>
    <dbReference type="NCBI Taxonomy" id="111807"/>
    <lineage>
        <taxon>Bacteria</taxon>
        <taxon>Bacillati</taxon>
        <taxon>Actinomycetota</taxon>
        <taxon>Actinomycetes</taxon>
        <taxon>Streptosporangiales</taxon>
        <taxon>Thermomonosporaceae</taxon>
        <taxon>Actinomadura</taxon>
    </lineage>
</organism>
<comment type="caution">
    <text evidence="2">The sequence shown here is derived from an EMBL/GenBank/DDBJ whole genome shotgun (WGS) entry which is preliminary data.</text>
</comment>
<evidence type="ECO:0000313" key="2">
    <source>
        <dbReference type="EMBL" id="MFC6879103.1"/>
    </source>
</evidence>
<proteinExistence type="predicted"/>
<protein>
    <submittedName>
        <fullName evidence="2">Uncharacterized protein</fullName>
    </submittedName>
</protein>
<sequence length="54" mass="5601">MKPVLWFVLAVAIAVNVSTSYAFDGATQIVISVVTGVFAIGSAAGLFLLRGDRS</sequence>
<keyword evidence="3" id="KW-1185">Reference proteome</keyword>